<dbReference type="Gene3D" id="3.30.200.20">
    <property type="entry name" value="Phosphorylase Kinase, domain 1"/>
    <property type="match status" value="1"/>
</dbReference>
<dbReference type="SUPFAM" id="SSF56112">
    <property type="entry name" value="Protein kinase-like (PK-like)"/>
    <property type="match status" value="1"/>
</dbReference>
<dbReference type="Proteomes" id="UP000019116">
    <property type="component" value="Chromosome 5D"/>
</dbReference>
<dbReference type="PaxDb" id="4565-Traes_5DL_005F556FC1.3"/>
<dbReference type="PROSITE" id="PS00107">
    <property type="entry name" value="PROTEIN_KINASE_ATP"/>
    <property type="match status" value="1"/>
</dbReference>
<dbReference type="PANTHER" id="PTHR46146:SF8">
    <property type="entry name" value="PROTEIN KINASE DOMAIN-CONTAINING PROTEIN"/>
    <property type="match status" value="1"/>
</dbReference>
<dbReference type="InterPro" id="IPR011009">
    <property type="entry name" value="Kinase-like_dom_sf"/>
</dbReference>
<feature type="binding site" evidence="1">
    <location>
        <position position="172"/>
    </location>
    <ligand>
        <name>ATP</name>
        <dbReference type="ChEBI" id="CHEBI:30616"/>
    </ligand>
</feature>
<dbReference type="OMA" id="WVANTAV"/>
<dbReference type="InterPro" id="IPR059179">
    <property type="entry name" value="MLKL-like_MCAfunc"/>
</dbReference>
<organism evidence="3">
    <name type="scientific">Triticum aestivum</name>
    <name type="common">Wheat</name>
    <dbReference type="NCBI Taxonomy" id="4565"/>
    <lineage>
        <taxon>Eukaryota</taxon>
        <taxon>Viridiplantae</taxon>
        <taxon>Streptophyta</taxon>
        <taxon>Embryophyta</taxon>
        <taxon>Tracheophyta</taxon>
        <taxon>Spermatophyta</taxon>
        <taxon>Magnoliopsida</taxon>
        <taxon>Liliopsida</taxon>
        <taxon>Poales</taxon>
        <taxon>Poaceae</taxon>
        <taxon>BOP clade</taxon>
        <taxon>Pooideae</taxon>
        <taxon>Triticodae</taxon>
        <taxon>Triticeae</taxon>
        <taxon>Triticinae</taxon>
        <taxon>Triticum</taxon>
    </lineage>
</organism>
<dbReference type="OrthoDB" id="604067at2759"/>
<dbReference type="InterPro" id="IPR036537">
    <property type="entry name" value="Adaptor_Cbl_N_dom_sf"/>
</dbReference>
<dbReference type="SMR" id="A0A3B6N160"/>
<evidence type="ECO:0000259" key="2">
    <source>
        <dbReference type="PROSITE" id="PS50011"/>
    </source>
</evidence>
<proteinExistence type="predicted"/>
<dbReference type="GO" id="GO:0005524">
    <property type="term" value="F:ATP binding"/>
    <property type="evidence" value="ECO:0007669"/>
    <property type="project" value="UniProtKB-UniRule"/>
</dbReference>
<reference evidence="3" key="2">
    <citation type="submission" date="2018-10" db="UniProtKB">
        <authorList>
            <consortium name="EnsemblPlants"/>
        </authorList>
    </citation>
    <scope>IDENTIFICATION</scope>
</reference>
<evidence type="ECO:0000313" key="4">
    <source>
        <dbReference type="Proteomes" id="UP000019116"/>
    </source>
</evidence>
<dbReference type="AlphaFoldDB" id="A0A3B6N160"/>
<dbReference type="InterPro" id="IPR017441">
    <property type="entry name" value="Protein_kinase_ATP_BS"/>
</dbReference>
<evidence type="ECO:0000256" key="1">
    <source>
        <dbReference type="PROSITE-ProRule" id="PRU10141"/>
    </source>
</evidence>
<dbReference type="Gramene" id="TraesCS5D03G1001100.1">
    <property type="protein sequence ID" value="TraesCS5D03G1001100.1.CDS"/>
    <property type="gene ID" value="TraesCS5D03G1001100"/>
</dbReference>
<dbReference type="EnsemblPlants" id="TraesCS5D02G456100.1">
    <property type="protein sequence ID" value="TraesCS5D02G456100.1"/>
    <property type="gene ID" value="TraesCS5D02G456100"/>
</dbReference>
<keyword evidence="4" id="KW-1185">Reference proteome</keyword>
<dbReference type="Gene3D" id="1.10.510.10">
    <property type="entry name" value="Transferase(Phosphotransferase) domain 1"/>
    <property type="match status" value="1"/>
</dbReference>
<protein>
    <recommendedName>
        <fullName evidence="2">Protein kinase domain-containing protein</fullName>
    </recommendedName>
</protein>
<dbReference type="GO" id="GO:0004672">
    <property type="term" value="F:protein kinase activity"/>
    <property type="evidence" value="ECO:0007669"/>
    <property type="project" value="InterPro"/>
</dbReference>
<dbReference type="InterPro" id="IPR045766">
    <property type="entry name" value="MCAfunc"/>
</dbReference>
<reference evidence="3" key="1">
    <citation type="submission" date="2018-08" db="EMBL/GenBank/DDBJ databases">
        <authorList>
            <person name="Rossello M."/>
        </authorList>
    </citation>
    <scope>NUCLEOTIDE SEQUENCE [LARGE SCALE GENOMIC DNA]</scope>
    <source>
        <strain evidence="3">cv. Chinese Spring</strain>
    </source>
</reference>
<dbReference type="InterPro" id="IPR000719">
    <property type="entry name" value="Prot_kinase_dom"/>
</dbReference>
<dbReference type="STRING" id="4565.A0A3B6N160"/>
<sequence length="438" mass="48781">MALWAGLGQAATVAQLVGVDAGGLISLITQAALTARQNKKACEQLSRRVHMIADLLPHLQEPELMRRPEFQRPLAGLGDTLREAHDLVMVCQRKSRFYRFFMSGRLADKFRDIQTSTSQSHPIHVLEGVARFTLAEIAAASNSYAFFTKVGKGTSGTVYRGRLRDGRDVAIKRISKTAQDREMVLRTELAVVPHPRHSHFVRLLGWCAEEDERLLVTEYMSNGSLHDHLHGRKPPSSPVTASWKTRVEVLLGASRAIKHLHRSFVPSVIHCNIKSSNILLNASWTPRLSDLGFSVRHETGEGEHHYQYQLQVVGKGGYIDPEYCRTGRLTPATDVYSFGVVMLEVLTGRPPVITTRGEEEQGEVQTDLVHFALPLIEAGELDKVLDGRPEPRPTPMQIEALQWVANTAVVCLHRQSILRPRISEVVANLETALRLATG</sequence>
<dbReference type="Pfam" id="PF00069">
    <property type="entry name" value="Pkinase"/>
    <property type="match status" value="1"/>
</dbReference>
<keyword evidence="1" id="KW-0547">Nucleotide-binding</keyword>
<feature type="domain" description="Protein kinase" evidence="2">
    <location>
        <begin position="144"/>
        <end position="404"/>
    </location>
</feature>
<dbReference type="PROSITE" id="PS50011">
    <property type="entry name" value="PROTEIN_KINASE_DOM"/>
    <property type="match status" value="1"/>
</dbReference>
<name>A0A3B6N160_WHEAT</name>
<dbReference type="Gene3D" id="1.20.930.20">
    <property type="entry name" value="Adaptor protein Cbl, N-terminal domain"/>
    <property type="match status" value="1"/>
</dbReference>
<keyword evidence="1" id="KW-0067">ATP-binding</keyword>
<evidence type="ECO:0000313" key="3">
    <source>
        <dbReference type="EnsemblPlants" id="TraesCS5D02G456100.1"/>
    </source>
</evidence>
<dbReference type="PANTHER" id="PTHR46146">
    <property type="entry name" value="SERINE/THREONINE-PROTEIN KINASE-LIKE PROTEIN CCR4"/>
    <property type="match status" value="1"/>
</dbReference>
<accession>A0A3B6N160</accession>
<dbReference type="Gramene" id="TraesCS5D02G456100.1">
    <property type="protein sequence ID" value="TraesCS5D02G456100.1"/>
    <property type="gene ID" value="TraesCS5D02G456100"/>
</dbReference>
<dbReference type="Pfam" id="PF19584">
    <property type="entry name" value="MCAfunc"/>
    <property type="match status" value="1"/>
</dbReference>
<dbReference type="CDD" id="cd21037">
    <property type="entry name" value="MLKL_NTD"/>
    <property type="match status" value="1"/>
</dbReference>
<dbReference type="GO" id="GO:0007166">
    <property type="term" value="P:cell surface receptor signaling pathway"/>
    <property type="evidence" value="ECO:0007669"/>
    <property type="project" value="InterPro"/>
</dbReference>